<dbReference type="OrthoDB" id="37659at2759"/>
<reference evidence="4 5" key="1">
    <citation type="journal article" date="2012" name="PLoS Pathog.">
        <title>Diverse lifestyles and strategies of plant pathogenesis encoded in the genomes of eighteen Dothideomycetes fungi.</title>
        <authorList>
            <person name="Ohm R.A."/>
            <person name="Feau N."/>
            <person name="Henrissat B."/>
            <person name="Schoch C.L."/>
            <person name="Horwitz B.A."/>
            <person name="Barry K.W."/>
            <person name="Condon B.J."/>
            <person name="Copeland A.C."/>
            <person name="Dhillon B."/>
            <person name="Glaser F."/>
            <person name="Hesse C.N."/>
            <person name="Kosti I."/>
            <person name="LaButti K."/>
            <person name="Lindquist E.A."/>
            <person name="Lucas S."/>
            <person name="Salamov A.A."/>
            <person name="Bradshaw R.E."/>
            <person name="Ciuffetti L."/>
            <person name="Hamelin R.C."/>
            <person name="Kema G.H.J."/>
            <person name="Lawrence C."/>
            <person name="Scott J.A."/>
            <person name="Spatafora J.W."/>
            <person name="Turgeon B.G."/>
            <person name="de Wit P.J.G.M."/>
            <person name="Zhong S."/>
            <person name="Goodwin S.B."/>
            <person name="Grigoriev I.V."/>
        </authorList>
    </citation>
    <scope>NUCLEOTIDE SEQUENCE [LARGE SCALE GENOMIC DNA]</scope>
    <source>
        <strain evidence="5">28A</strain>
    </source>
</reference>
<dbReference type="InterPro" id="IPR036291">
    <property type="entry name" value="NAD(P)-bd_dom_sf"/>
</dbReference>
<sequence>MPLQYNKVLVIGATSGIGWALAERIVQDGKHAIIVGRRQDKLDEFKKQHGSERVDSVAFDITKLDEIPKFVQEVTSKHPDLDCVFLNSGIQRGFDFSKPETVDLGLLEMEFRTNYLSYMHLTTAFIPFLQKQDKETSLVYTTSGLALMPLPRCPNYCASKAALHHMILVLRHQLAKGPGHIKVIEIFPPAVQTELHDAKHQPDIQDGGSIGMPLDEFTDEAWAGLVAGKEQIPVGLSAKAFDAFENKRQDMFRQIFLS</sequence>
<dbReference type="eggNOG" id="KOG1205">
    <property type="taxonomic scope" value="Eukaryota"/>
</dbReference>
<dbReference type="InterPro" id="IPR002347">
    <property type="entry name" value="SDR_fam"/>
</dbReference>
<evidence type="ECO:0000256" key="1">
    <source>
        <dbReference type="ARBA" id="ARBA00006484"/>
    </source>
</evidence>
<keyword evidence="5" id="KW-1185">Reference proteome</keyword>
<proteinExistence type="inferred from homology"/>
<keyword evidence="3" id="KW-0560">Oxidoreductase</keyword>
<gene>
    <name evidence="4" type="ORF">SETTUDRAFT_162316</name>
</gene>
<evidence type="ECO:0000256" key="3">
    <source>
        <dbReference type="ARBA" id="ARBA00023002"/>
    </source>
</evidence>
<dbReference type="Gene3D" id="3.40.50.720">
    <property type="entry name" value="NAD(P)-binding Rossmann-like Domain"/>
    <property type="match status" value="1"/>
</dbReference>
<keyword evidence="2" id="KW-0521">NADP</keyword>
<evidence type="ECO:0000313" key="5">
    <source>
        <dbReference type="Proteomes" id="UP000016935"/>
    </source>
</evidence>
<dbReference type="RefSeq" id="XP_008020791.1">
    <property type="nucleotide sequence ID" value="XM_008022600.1"/>
</dbReference>
<accession>R0J433</accession>
<dbReference type="EMBL" id="KB908481">
    <property type="protein sequence ID" value="EOA91690.1"/>
    <property type="molecule type" value="Genomic_DNA"/>
</dbReference>
<dbReference type="GO" id="GO:0016491">
    <property type="term" value="F:oxidoreductase activity"/>
    <property type="evidence" value="ECO:0007669"/>
    <property type="project" value="UniProtKB-KW"/>
</dbReference>
<protein>
    <submittedName>
        <fullName evidence="4">Uncharacterized protein</fullName>
    </submittedName>
</protein>
<reference evidence="4 5" key="2">
    <citation type="journal article" date="2013" name="PLoS Genet.">
        <title>Comparative genome structure, secondary metabolite, and effector coding capacity across Cochliobolus pathogens.</title>
        <authorList>
            <person name="Condon B.J."/>
            <person name="Leng Y."/>
            <person name="Wu D."/>
            <person name="Bushley K.E."/>
            <person name="Ohm R.A."/>
            <person name="Otillar R."/>
            <person name="Martin J."/>
            <person name="Schackwitz W."/>
            <person name="Grimwood J."/>
            <person name="MohdZainudin N."/>
            <person name="Xue C."/>
            <person name="Wang R."/>
            <person name="Manning V.A."/>
            <person name="Dhillon B."/>
            <person name="Tu Z.J."/>
            <person name="Steffenson B.J."/>
            <person name="Salamov A."/>
            <person name="Sun H."/>
            <person name="Lowry S."/>
            <person name="LaButti K."/>
            <person name="Han J."/>
            <person name="Copeland A."/>
            <person name="Lindquist E."/>
            <person name="Barry K."/>
            <person name="Schmutz J."/>
            <person name="Baker S.E."/>
            <person name="Ciuffetti L.M."/>
            <person name="Grigoriev I.V."/>
            <person name="Zhong S."/>
            <person name="Turgeon B.G."/>
        </authorList>
    </citation>
    <scope>NUCLEOTIDE SEQUENCE [LARGE SCALE GENOMIC DNA]</scope>
    <source>
        <strain evidence="5">28A</strain>
    </source>
</reference>
<dbReference type="STRING" id="671987.R0J433"/>
<evidence type="ECO:0000313" key="4">
    <source>
        <dbReference type="EMBL" id="EOA91690.1"/>
    </source>
</evidence>
<dbReference type="PRINTS" id="PR00081">
    <property type="entry name" value="GDHRDH"/>
</dbReference>
<dbReference type="Proteomes" id="UP000016935">
    <property type="component" value="Unassembled WGS sequence"/>
</dbReference>
<name>R0J433_EXST2</name>
<dbReference type="Pfam" id="PF00106">
    <property type="entry name" value="adh_short"/>
    <property type="match status" value="1"/>
</dbReference>
<dbReference type="HOGENOM" id="CLU_010194_2_6_1"/>
<evidence type="ECO:0000256" key="2">
    <source>
        <dbReference type="ARBA" id="ARBA00022857"/>
    </source>
</evidence>
<dbReference type="InterPro" id="IPR020904">
    <property type="entry name" value="Sc_DH/Rdtase_CS"/>
</dbReference>
<organism evidence="4 5">
    <name type="scientific">Exserohilum turcicum (strain 28A)</name>
    <name type="common">Northern leaf blight fungus</name>
    <name type="synonym">Setosphaeria turcica</name>
    <dbReference type="NCBI Taxonomy" id="671987"/>
    <lineage>
        <taxon>Eukaryota</taxon>
        <taxon>Fungi</taxon>
        <taxon>Dikarya</taxon>
        <taxon>Ascomycota</taxon>
        <taxon>Pezizomycotina</taxon>
        <taxon>Dothideomycetes</taxon>
        <taxon>Pleosporomycetidae</taxon>
        <taxon>Pleosporales</taxon>
        <taxon>Pleosporineae</taxon>
        <taxon>Pleosporaceae</taxon>
        <taxon>Exserohilum</taxon>
    </lineage>
</organism>
<dbReference type="SUPFAM" id="SSF51735">
    <property type="entry name" value="NAD(P)-binding Rossmann-fold domains"/>
    <property type="match status" value="1"/>
</dbReference>
<dbReference type="GeneID" id="19398350"/>
<dbReference type="PANTHER" id="PTHR43669">
    <property type="entry name" value="5-KETO-D-GLUCONATE 5-REDUCTASE"/>
    <property type="match status" value="1"/>
</dbReference>
<comment type="similarity">
    <text evidence="1">Belongs to the short-chain dehydrogenases/reductases (SDR) family.</text>
</comment>
<dbReference type="AlphaFoldDB" id="R0J433"/>
<dbReference type="PROSITE" id="PS00061">
    <property type="entry name" value="ADH_SHORT"/>
    <property type="match status" value="1"/>
</dbReference>
<dbReference type="PANTHER" id="PTHR43669:SF11">
    <property type="entry name" value="SHORT-CHAIN DEHYDROGENASE_OXIDOREDUCTASE"/>
    <property type="match status" value="1"/>
</dbReference>